<dbReference type="AlphaFoldDB" id="A0AAV1JB29"/>
<evidence type="ECO:0000313" key="3">
    <source>
        <dbReference type="Proteomes" id="UP001497472"/>
    </source>
</evidence>
<name>A0AAV1JB29_9NEOP</name>
<protein>
    <submittedName>
        <fullName evidence="2">Uncharacterized protein</fullName>
    </submittedName>
</protein>
<reference evidence="2 3" key="1">
    <citation type="submission" date="2023-11" db="EMBL/GenBank/DDBJ databases">
        <authorList>
            <person name="Okamura Y."/>
        </authorList>
    </citation>
    <scope>NUCLEOTIDE SEQUENCE [LARGE SCALE GENOMIC DNA]</scope>
</reference>
<evidence type="ECO:0000313" key="2">
    <source>
        <dbReference type="EMBL" id="CAK1546197.1"/>
    </source>
</evidence>
<comment type="caution">
    <text evidence="2">The sequence shown here is derived from an EMBL/GenBank/DDBJ whole genome shotgun (WGS) entry which is preliminary data.</text>
</comment>
<gene>
    <name evidence="2" type="ORF">LNINA_LOCUS5790</name>
</gene>
<accession>A0AAV1JB29</accession>
<dbReference type="EMBL" id="CAVLEF010000007">
    <property type="protein sequence ID" value="CAK1546197.1"/>
    <property type="molecule type" value="Genomic_DNA"/>
</dbReference>
<feature type="region of interest" description="Disordered" evidence="1">
    <location>
        <begin position="45"/>
        <end position="67"/>
    </location>
</feature>
<proteinExistence type="predicted"/>
<sequence length="67" mass="7252">MTLVWSELAQSFASTLIFCLYLAQPREYGRNEFVSRPIVLRAPAQAPLPTAPSPCSNGAGKEVSAQN</sequence>
<organism evidence="2 3">
    <name type="scientific">Leptosia nina</name>
    <dbReference type="NCBI Taxonomy" id="320188"/>
    <lineage>
        <taxon>Eukaryota</taxon>
        <taxon>Metazoa</taxon>
        <taxon>Ecdysozoa</taxon>
        <taxon>Arthropoda</taxon>
        <taxon>Hexapoda</taxon>
        <taxon>Insecta</taxon>
        <taxon>Pterygota</taxon>
        <taxon>Neoptera</taxon>
        <taxon>Endopterygota</taxon>
        <taxon>Lepidoptera</taxon>
        <taxon>Glossata</taxon>
        <taxon>Ditrysia</taxon>
        <taxon>Papilionoidea</taxon>
        <taxon>Pieridae</taxon>
        <taxon>Pierinae</taxon>
        <taxon>Leptosia</taxon>
    </lineage>
</organism>
<dbReference type="Proteomes" id="UP001497472">
    <property type="component" value="Unassembled WGS sequence"/>
</dbReference>
<keyword evidence="3" id="KW-1185">Reference proteome</keyword>
<evidence type="ECO:0000256" key="1">
    <source>
        <dbReference type="SAM" id="MobiDB-lite"/>
    </source>
</evidence>